<feature type="region of interest" description="Disordered" evidence="6">
    <location>
        <begin position="703"/>
        <end position="768"/>
    </location>
</feature>
<dbReference type="InterPro" id="IPR056870">
    <property type="entry name" value="TTC3/DZIP3/RBM44-like_helical"/>
</dbReference>
<dbReference type="PROSITE" id="PS50089">
    <property type="entry name" value="ZF_RING_2"/>
    <property type="match status" value="1"/>
</dbReference>
<evidence type="ECO:0000256" key="4">
    <source>
        <dbReference type="PROSITE-ProRule" id="PRU00339"/>
    </source>
</evidence>
<feature type="compositionally biased region" description="Polar residues" evidence="6">
    <location>
        <begin position="1490"/>
        <end position="1508"/>
    </location>
</feature>
<dbReference type="SMART" id="SM00028">
    <property type="entry name" value="TPR"/>
    <property type="match status" value="4"/>
</dbReference>
<protein>
    <submittedName>
        <fullName evidence="8">E3 ubiquitin-protein ligase TTC3</fullName>
    </submittedName>
</protein>
<dbReference type="Pfam" id="PF13639">
    <property type="entry name" value="zf-RING_2"/>
    <property type="match status" value="1"/>
</dbReference>
<dbReference type="InterPro" id="IPR013083">
    <property type="entry name" value="Znf_RING/FYVE/PHD"/>
</dbReference>
<feature type="region of interest" description="Disordered" evidence="6">
    <location>
        <begin position="1557"/>
        <end position="1591"/>
    </location>
</feature>
<evidence type="ECO:0000256" key="6">
    <source>
        <dbReference type="SAM" id="MobiDB-lite"/>
    </source>
</evidence>
<evidence type="ECO:0000259" key="7">
    <source>
        <dbReference type="PROSITE" id="PS50089"/>
    </source>
</evidence>
<proteinExistence type="predicted"/>
<feature type="compositionally biased region" description="Polar residues" evidence="6">
    <location>
        <begin position="1557"/>
        <end position="1574"/>
    </location>
</feature>
<gene>
    <name evidence="8" type="primary">Ttc3</name>
    <name evidence="8" type="ORF">NPIL_517921</name>
</gene>
<sequence length="1812" mass="206257">MEKRGPFEFDRKMWMGLTTIDLFDQCVTSGLCTAHREELEVQDVYESQELQRKALLYIRLQVYGPILFGKPFCYDKMQVLFDTSDCFKLQKDTSGKDHDVFIDRILAFDSVALFVLCQFCKICCAGALFQSGPKACSGASNDILLKLLTSRAISEEDVRFFHPLLKGNFPGFDENLLRICYVAVLLYVRNITGEITLNQAANHLEKNMKNDSKEVEHWESIGADAFKRKSWEEAVNAFTQALSYRPYNLTLLVNRSHCLMKLLKLKDAVMDAYLAVLIDPNCIDAYSKLASLLYMLDDYQFCIRVADYCLFKCSGEEFPKLKMLEKLKKKLVEAEAALKEKTPASPNIYSKELEAGDLTRRNLEDLPKLIEASDSESDYEDVPDLMEASNSEESDLDVMWSNSNMNCHSVSSSIEHGTNSKEYKSISCESKIVVEDQMRMLQESLKEASQTLLDGYEVMAVRRFRDALEEIKASPEIHKYEECDIICVKYAYAFACYKSGGYDDIQKAITILKEITEEHKEIVFPAAYYCIGLAYLKMNRFKLALEYLQRVDEILQNEVQCKVCIWPGHVTVIDETSIEHLKNVLPDLIKECENPPQPNATCRFEKCTLQPSIYYTDPDFKGFYFIQCSEHCCLQYHVQCWKSIKTSANYTDKKFLEQKCYTPDCEGLIIKIQIINKEGNVGKEFSLENKKVTKQKKTKLEKKLEIKDEKKRKRKDSSSRTESTSEVPEDISITNPPESEIGNPHKEVKSHSRYDAKDTNSNGNPPNVSLLSVNAEPFIVLRKEKVVNETAIKVPTKIKEHKKSKSNTYSIDEFLQKSEASLYNRSNEHQQRLNSLQHTGQSLEEAVWSKNINNIYNPSTSTADDVQTMPSTSSFNGFLEVSETGKNTSLDLNSDLEFPKPSFNLKECIKEKMYSHFKEILGKYGPLRVNDLRLTKKLKNFPDEIQIIAASGGIGKFLQQNVEFALVRGTYVCLVDQLTAAYKKIDEAPLSIHNMDINLTNNFETSNSKDDKNSEIFRFSCLNPDAREYMPETSPENKTGMISDKEILEHNSPELAAISKLRKPLADDQKSVTSLYSSLQQGVSEADCKSYRSSTASTNYSLQNEVLTDSKVMDLVEKLKETIKIYFSEEVKEHQNYIDVCLQPFRIIQIPKKKDTSIQTENDEIEKVSRGTLQNDGELHRLKEITNNLIEEKNVLEKQYKSDLNSAAEYQKKSSNEITSLKRELGGAKIKLQEQADDFKSIKSNMEEKIKKLSELLKKVEADNITQVENIDKLQSNNESLKLDSTFMEERICTLLQEKLKLSHEIEAENKIKSDVKSLEFEKIQLEKRAQKAEYLLLESKKTEFRKRIEIKKTEAVNKINEVRNGIALISTNLNPIVVKNLETLVTQIRKYISTLDDILKEFVDCIDQQIIEVKKGVPLTNLKPLNVRELPELPNLSFEPMSNAMLNSLVSWPQQKINPAFDMMYQVPWHLMIANCNVANSNPYQFLSTSTTVPDSKPNQASNQPIPSVTKVPPGLSETKTVHVPAMAMHNMHSDDRQGINMASQKSTTQLYAATASSNLNPNIRKNSSSEVTADSDGKKTSDKRFNSSSSLELDYNIKKRDASFAAATTYASSSRSHTASPVSKKNLEKDVKKSFEKLISKLVEKFPNHAHSDIVTSVKEFRDKRKTGLSGLTLDNIIQSVSEIIEAKEKNAAANQVQELSARTKMMPNVVLVNKKLMFDEKMKAPPLAENTTKKSAWGITEVDSSKQWLGSVVDECAICCEEMTSRTAYKVDCNHYFHLRCIRKWLEKKSDCPICRVHLLLPEDYPALS</sequence>
<dbReference type="SMART" id="SM00184">
    <property type="entry name" value="RING"/>
    <property type="match status" value="1"/>
</dbReference>
<dbReference type="Proteomes" id="UP000887013">
    <property type="component" value="Unassembled WGS sequence"/>
</dbReference>
<keyword evidence="4" id="KW-0802">TPR repeat</keyword>
<dbReference type="InterPro" id="IPR011990">
    <property type="entry name" value="TPR-like_helical_dom_sf"/>
</dbReference>
<feature type="coiled-coil region" evidence="5">
    <location>
        <begin position="1229"/>
        <end position="1291"/>
    </location>
</feature>
<evidence type="ECO:0000256" key="5">
    <source>
        <dbReference type="SAM" id="Coils"/>
    </source>
</evidence>
<dbReference type="InterPro" id="IPR001841">
    <property type="entry name" value="Znf_RING"/>
</dbReference>
<feature type="compositionally biased region" description="Basic and acidic residues" evidence="6">
    <location>
        <begin position="743"/>
        <end position="758"/>
    </location>
</feature>
<accession>A0A8X6JDZ8</accession>
<keyword evidence="9" id="KW-1185">Reference proteome</keyword>
<evidence type="ECO:0000256" key="1">
    <source>
        <dbReference type="ARBA" id="ARBA00022771"/>
    </source>
</evidence>
<dbReference type="GO" id="GO:0005737">
    <property type="term" value="C:cytoplasm"/>
    <property type="evidence" value="ECO:0007669"/>
    <property type="project" value="UniProtKB-ARBA"/>
</dbReference>
<evidence type="ECO:0000313" key="8">
    <source>
        <dbReference type="EMBL" id="GFS62528.1"/>
    </source>
</evidence>
<dbReference type="EMBL" id="BMAW01093877">
    <property type="protein sequence ID" value="GFS62528.1"/>
    <property type="molecule type" value="Genomic_DNA"/>
</dbReference>
<feature type="compositionally biased region" description="Basic and acidic residues" evidence="6">
    <location>
        <begin position="1577"/>
        <end position="1587"/>
    </location>
</feature>
<feature type="domain" description="RING-type" evidence="7">
    <location>
        <begin position="1759"/>
        <end position="1799"/>
    </location>
</feature>
<evidence type="ECO:0000256" key="3">
    <source>
        <dbReference type="PROSITE-ProRule" id="PRU00175"/>
    </source>
</evidence>
<dbReference type="PROSITE" id="PS50005">
    <property type="entry name" value="TPR"/>
    <property type="match status" value="2"/>
</dbReference>
<dbReference type="Pfam" id="PF24812">
    <property type="entry name" value="WHD_TTC3"/>
    <property type="match status" value="1"/>
</dbReference>
<dbReference type="InterPro" id="IPR043866">
    <property type="entry name" value="TTC3/DZIP3_dom"/>
</dbReference>
<dbReference type="Gene3D" id="1.25.40.10">
    <property type="entry name" value="Tetratricopeptide repeat domain"/>
    <property type="match status" value="2"/>
</dbReference>
<dbReference type="Pfam" id="PF19179">
    <property type="entry name" value="TTC3_DZIP3_dom"/>
    <property type="match status" value="1"/>
</dbReference>
<dbReference type="InterPro" id="IPR019734">
    <property type="entry name" value="TPR_rpt"/>
</dbReference>
<name>A0A8X6JDZ8_NEPPI</name>
<reference evidence="8" key="1">
    <citation type="submission" date="2020-08" db="EMBL/GenBank/DDBJ databases">
        <title>Multicomponent nature underlies the extraordinary mechanical properties of spider dragline silk.</title>
        <authorList>
            <person name="Kono N."/>
            <person name="Nakamura H."/>
            <person name="Mori M."/>
            <person name="Yoshida Y."/>
            <person name="Ohtoshi R."/>
            <person name="Malay A.D."/>
            <person name="Moran D.A.P."/>
            <person name="Tomita M."/>
            <person name="Numata K."/>
            <person name="Arakawa K."/>
        </authorList>
    </citation>
    <scope>NUCLEOTIDE SEQUENCE</scope>
</reference>
<keyword evidence="5" id="KW-0175">Coiled coil</keyword>
<keyword evidence="2" id="KW-0862">Zinc</keyword>
<dbReference type="InterPro" id="IPR056871">
    <property type="entry name" value="WH_TTC3"/>
</dbReference>
<keyword evidence="1 3" id="KW-0863">Zinc-finger</keyword>
<organism evidence="8 9">
    <name type="scientific">Nephila pilipes</name>
    <name type="common">Giant wood spider</name>
    <name type="synonym">Nephila maculata</name>
    <dbReference type="NCBI Taxonomy" id="299642"/>
    <lineage>
        <taxon>Eukaryota</taxon>
        <taxon>Metazoa</taxon>
        <taxon>Ecdysozoa</taxon>
        <taxon>Arthropoda</taxon>
        <taxon>Chelicerata</taxon>
        <taxon>Arachnida</taxon>
        <taxon>Araneae</taxon>
        <taxon>Araneomorphae</taxon>
        <taxon>Entelegynae</taxon>
        <taxon>Araneoidea</taxon>
        <taxon>Nephilidae</taxon>
        <taxon>Nephila</taxon>
    </lineage>
</organism>
<dbReference type="SUPFAM" id="SSF48452">
    <property type="entry name" value="TPR-like"/>
    <property type="match status" value="1"/>
</dbReference>
<dbReference type="Pfam" id="PF24905">
    <property type="entry name" value="TTC3_9th"/>
    <property type="match status" value="1"/>
</dbReference>
<evidence type="ECO:0000313" key="9">
    <source>
        <dbReference type="Proteomes" id="UP000887013"/>
    </source>
</evidence>
<dbReference type="PANTHER" id="PTHR17550:SF7">
    <property type="entry name" value="RNA-BINDING PROTEIN 44"/>
    <property type="match status" value="1"/>
</dbReference>
<feature type="compositionally biased region" description="Polar residues" evidence="6">
    <location>
        <begin position="759"/>
        <end position="768"/>
    </location>
</feature>
<keyword evidence="1 3" id="KW-0479">Metal-binding</keyword>
<evidence type="ECO:0000256" key="2">
    <source>
        <dbReference type="ARBA" id="ARBA00022833"/>
    </source>
</evidence>
<comment type="caution">
    <text evidence="8">The sequence shown here is derived from an EMBL/GenBank/DDBJ whole genome shotgun (WGS) entry which is preliminary data.</text>
</comment>
<feature type="repeat" description="TPR" evidence="4">
    <location>
        <begin position="525"/>
        <end position="558"/>
    </location>
</feature>
<dbReference type="Gene3D" id="3.30.40.10">
    <property type="entry name" value="Zinc/RING finger domain, C3HC4 (zinc finger)"/>
    <property type="match status" value="1"/>
</dbReference>
<feature type="repeat" description="TPR" evidence="4">
    <location>
        <begin position="215"/>
        <end position="248"/>
    </location>
</feature>
<dbReference type="GO" id="GO:0008270">
    <property type="term" value="F:zinc ion binding"/>
    <property type="evidence" value="ECO:0007669"/>
    <property type="project" value="UniProtKB-KW"/>
</dbReference>
<feature type="region of interest" description="Disordered" evidence="6">
    <location>
        <begin position="1490"/>
        <end position="1517"/>
    </location>
</feature>
<dbReference type="PANTHER" id="PTHR17550">
    <property type="entry name" value="E3 UBIQUITIN-PROTEIN LIGASE TTC3"/>
    <property type="match status" value="1"/>
</dbReference>
<dbReference type="OrthoDB" id="5600418at2759"/>
<dbReference type="SUPFAM" id="SSF57850">
    <property type="entry name" value="RING/U-box"/>
    <property type="match status" value="1"/>
</dbReference>